<evidence type="ECO:0000256" key="1">
    <source>
        <dbReference type="SAM" id="MobiDB-lite"/>
    </source>
</evidence>
<dbReference type="AlphaFoldDB" id="X0SMW1"/>
<feature type="non-terminal residue" evidence="3">
    <location>
        <position position="1"/>
    </location>
</feature>
<name>X0SMW1_9ZZZZ</name>
<accession>X0SMW1</accession>
<proteinExistence type="predicted"/>
<gene>
    <name evidence="3" type="ORF">S01H1_14222</name>
</gene>
<keyword evidence="2" id="KW-1133">Transmembrane helix</keyword>
<feature type="transmembrane region" description="Helical" evidence="2">
    <location>
        <begin position="165"/>
        <end position="185"/>
    </location>
</feature>
<reference evidence="3" key="1">
    <citation type="journal article" date="2014" name="Front. Microbiol.">
        <title>High frequency of phylogenetically diverse reductive dehalogenase-homologous genes in deep subseafloor sedimentary metagenomes.</title>
        <authorList>
            <person name="Kawai M."/>
            <person name="Futagami T."/>
            <person name="Toyoda A."/>
            <person name="Takaki Y."/>
            <person name="Nishi S."/>
            <person name="Hori S."/>
            <person name="Arai W."/>
            <person name="Tsubouchi T."/>
            <person name="Morono Y."/>
            <person name="Uchiyama I."/>
            <person name="Ito T."/>
            <person name="Fujiyama A."/>
            <person name="Inagaki F."/>
            <person name="Takami H."/>
        </authorList>
    </citation>
    <scope>NUCLEOTIDE SEQUENCE</scope>
    <source>
        <strain evidence="3">Expedition CK06-06</strain>
    </source>
</reference>
<keyword evidence="2" id="KW-0472">Membrane</keyword>
<organism evidence="3">
    <name type="scientific">marine sediment metagenome</name>
    <dbReference type="NCBI Taxonomy" id="412755"/>
    <lineage>
        <taxon>unclassified sequences</taxon>
        <taxon>metagenomes</taxon>
        <taxon>ecological metagenomes</taxon>
    </lineage>
</organism>
<evidence type="ECO:0000256" key="2">
    <source>
        <dbReference type="SAM" id="Phobius"/>
    </source>
</evidence>
<keyword evidence="2" id="KW-0812">Transmembrane</keyword>
<feature type="region of interest" description="Disordered" evidence="1">
    <location>
        <begin position="1"/>
        <end position="34"/>
    </location>
</feature>
<evidence type="ECO:0000313" key="3">
    <source>
        <dbReference type="EMBL" id="GAF82413.1"/>
    </source>
</evidence>
<sequence>ADAINEKISSARSDLDRNAPEGSHGSSDNNPFLPDHKLRAELRMKFMNSEMAIKNAHFQDMFRQLERTRLLTVISPVALFDYMNEAVVGGGYSRFKKVWADLHEYQAQFLQLFKTIDAADPDSPHWYNPWEDLSTTKKPVAFEQVPVFEEKPLSFAARFSFLKNYLVVMILYIAVVFSLTFVLFLRYDVR</sequence>
<comment type="caution">
    <text evidence="3">The sequence shown here is derived from an EMBL/GenBank/DDBJ whole genome shotgun (WGS) entry which is preliminary data.</text>
</comment>
<dbReference type="EMBL" id="BARS01007385">
    <property type="protein sequence ID" value="GAF82413.1"/>
    <property type="molecule type" value="Genomic_DNA"/>
</dbReference>
<protein>
    <submittedName>
        <fullName evidence="3">Uncharacterized protein</fullName>
    </submittedName>
</protein>